<dbReference type="EMBL" id="LAZR01014156">
    <property type="protein sequence ID" value="KKM18739.1"/>
    <property type="molecule type" value="Genomic_DNA"/>
</dbReference>
<accession>A0A0F9IG34</accession>
<keyword evidence="1" id="KW-0472">Membrane</keyword>
<proteinExistence type="predicted"/>
<feature type="transmembrane region" description="Helical" evidence="1">
    <location>
        <begin position="6"/>
        <end position="35"/>
    </location>
</feature>
<evidence type="ECO:0000313" key="2">
    <source>
        <dbReference type="EMBL" id="KKM18739.1"/>
    </source>
</evidence>
<evidence type="ECO:0000256" key="1">
    <source>
        <dbReference type="SAM" id="Phobius"/>
    </source>
</evidence>
<organism evidence="2">
    <name type="scientific">marine sediment metagenome</name>
    <dbReference type="NCBI Taxonomy" id="412755"/>
    <lineage>
        <taxon>unclassified sequences</taxon>
        <taxon>metagenomes</taxon>
        <taxon>ecological metagenomes</taxon>
    </lineage>
</organism>
<gene>
    <name evidence="2" type="ORF">LCGC14_1662670</name>
</gene>
<dbReference type="AlphaFoldDB" id="A0A0F9IG34"/>
<comment type="caution">
    <text evidence="2">The sequence shown here is derived from an EMBL/GenBank/DDBJ whole genome shotgun (WGS) entry which is preliminary data.</text>
</comment>
<keyword evidence="1" id="KW-0812">Transmembrane</keyword>
<protein>
    <submittedName>
        <fullName evidence="2">Uncharacterized protein</fullName>
    </submittedName>
</protein>
<name>A0A0F9IG34_9ZZZZ</name>
<reference evidence="2" key="1">
    <citation type="journal article" date="2015" name="Nature">
        <title>Complex archaea that bridge the gap between prokaryotes and eukaryotes.</title>
        <authorList>
            <person name="Spang A."/>
            <person name="Saw J.H."/>
            <person name="Jorgensen S.L."/>
            <person name="Zaremba-Niedzwiedzka K."/>
            <person name="Martijn J."/>
            <person name="Lind A.E."/>
            <person name="van Eijk R."/>
            <person name="Schleper C."/>
            <person name="Guy L."/>
            <person name="Ettema T.J."/>
        </authorList>
    </citation>
    <scope>NUCLEOTIDE SEQUENCE</scope>
</reference>
<sequence>MTNFLIQYFLLFEILAMFIFAAMATALVGFICWCFGARIEWWWE</sequence>
<keyword evidence="1" id="KW-1133">Transmembrane helix</keyword>